<dbReference type="InterPro" id="IPR012551">
    <property type="entry name" value="DUF1707_SHOCT-like"/>
</dbReference>
<name>A0ABS9TMZ9_9PSEU</name>
<dbReference type="PANTHER" id="PTHR40763:SF5">
    <property type="entry name" value="MEMBRANE PROTEIN"/>
    <property type="match status" value="1"/>
</dbReference>
<protein>
    <submittedName>
        <fullName evidence="2">DUF1707 domain-containing protein</fullName>
    </submittedName>
</protein>
<comment type="caution">
    <text evidence="2">The sequence shown here is derived from an EMBL/GenBank/DDBJ whole genome shotgun (WGS) entry which is preliminary data.</text>
</comment>
<evidence type="ECO:0000259" key="1">
    <source>
        <dbReference type="Pfam" id="PF08044"/>
    </source>
</evidence>
<evidence type="ECO:0000313" key="2">
    <source>
        <dbReference type="EMBL" id="MCH6169901.1"/>
    </source>
</evidence>
<dbReference type="RefSeq" id="WP_241040580.1">
    <property type="nucleotide sequence ID" value="NZ_BAAAJF010000032.1"/>
</dbReference>
<organism evidence="2 3">
    <name type="scientific">Pseudonocardia alaniniphila</name>
    <dbReference type="NCBI Taxonomy" id="75291"/>
    <lineage>
        <taxon>Bacteria</taxon>
        <taxon>Bacillati</taxon>
        <taxon>Actinomycetota</taxon>
        <taxon>Actinomycetes</taxon>
        <taxon>Pseudonocardiales</taxon>
        <taxon>Pseudonocardiaceae</taxon>
        <taxon>Pseudonocardia</taxon>
    </lineage>
</organism>
<feature type="domain" description="DUF1707" evidence="1">
    <location>
        <begin position="12"/>
        <end position="62"/>
    </location>
</feature>
<dbReference type="Proteomes" id="UP001299970">
    <property type="component" value="Unassembled WGS sequence"/>
</dbReference>
<reference evidence="2 3" key="1">
    <citation type="submission" date="2022-03" db="EMBL/GenBank/DDBJ databases">
        <title>Pseudonocardia alaer sp. nov., a novel actinomycete isolated from reed forest soil.</title>
        <authorList>
            <person name="Wang L."/>
        </authorList>
    </citation>
    <scope>NUCLEOTIDE SEQUENCE [LARGE SCALE GENOMIC DNA]</scope>
    <source>
        <strain evidence="2 3">Y-16303</strain>
    </source>
</reference>
<sequence>MSESTAPRELQVSTAEREHVADLLGNHMAAGRLTPDEYAERLQAATAAVTRSQLNALMLDLPGASVPDSLVTDVLELHNTAGDLKRTGKWVVPATISIRTKLGNARIDFSEARFTTPIVTVDAAVAVGNVDLVIPDGATVDLDQARTTIGTIADKTVTSFERGTPHIVVRGGTVLGNISVRH</sequence>
<evidence type="ECO:0000313" key="3">
    <source>
        <dbReference type="Proteomes" id="UP001299970"/>
    </source>
</evidence>
<dbReference type="EMBL" id="JAKXMK010000029">
    <property type="protein sequence ID" value="MCH6169901.1"/>
    <property type="molecule type" value="Genomic_DNA"/>
</dbReference>
<dbReference type="Pfam" id="PF08044">
    <property type="entry name" value="DUF1707"/>
    <property type="match status" value="1"/>
</dbReference>
<proteinExistence type="predicted"/>
<accession>A0ABS9TMZ9</accession>
<dbReference type="PANTHER" id="PTHR40763">
    <property type="entry name" value="MEMBRANE PROTEIN-RELATED"/>
    <property type="match status" value="1"/>
</dbReference>
<gene>
    <name evidence="2" type="ORF">MMF94_29735</name>
</gene>
<keyword evidence="3" id="KW-1185">Reference proteome</keyword>